<evidence type="ECO:0000313" key="2">
    <source>
        <dbReference type="EMBL" id="OMJ70653.1"/>
    </source>
</evidence>
<evidence type="ECO:0000256" key="1">
    <source>
        <dbReference type="SAM" id="Coils"/>
    </source>
</evidence>
<reference evidence="2 3" key="1">
    <citation type="submission" date="2016-11" db="EMBL/GenBank/DDBJ databases">
        <title>The macronuclear genome of Stentor coeruleus: a giant cell with tiny introns.</title>
        <authorList>
            <person name="Slabodnick M."/>
            <person name="Ruby J.G."/>
            <person name="Reiff S.B."/>
            <person name="Swart E.C."/>
            <person name="Gosai S."/>
            <person name="Prabakaran S."/>
            <person name="Witkowska E."/>
            <person name="Larue G.E."/>
            <person name="Fisher S."/>
            <person name="Freeman R.M."/>
            <person name="Gunawardena J."/>
            <person name="Chu W."/>
            <person name="Stover N.A."/>
            <person name="Gregory B.D."/>
            <person name="Nowacki M."/>
            <person name="Derisi J."/>
            <person name="Roy S.W."/>
            <person name="Marshall W.F."/>
            <person name="Sood P."/>
        </authorList>
    </citation>
    <scope>NUCLEOTIDE SEQUENCE [LARGE SCALE GENOMIC DNA]</scope>
    <source>
        <strain evidence="2">WM001</strain>
    </source>
</reference>
<evidence type="ECO:0000313" key="3">
    <source>
        <dbReference type="Proteomes" id="UP000187209"/>
    </source>
</evidence>
<protein>
    <submittedName>
        <fullName evidence="2">Uncharacterized protein</fullName>
    </submittedName>
</protein>
<keyword evidence="3" id="KW-1185">Reference proteome</keyword>
<dbReference type="EMBL" id="MPUH01001067">
    <property type="protein sequence ID" value="OMJ70653.1"/>
    <property type="molecule type" value="Genomic_DNA"/>
</dbReference>
<accession>A0A1R2B1I4</accession>
<comment type="caution">
    <text evidence="2">The sequence shown here is derived from an EMBL/GenBank/DDBJ whole genome shotgun (WGS) entry which is preliminary data.</text>
</comment>
<dbReference type="AlphaFoldDB" id="A0A1R2B1I4"/>
<sequence length="395" mass="46779">MSKSCRSPDILNLQGSILRSDIKSPKNVKTQTSYNKKMLSIKHHINDIVSEKIKVQKCIEKVQARFKQSIKKEAQLNELALSVETRMLNLEKRKNLLKLRRSNLQSQYKNTNFQRLNDFLIKAHSLSIQEKELEGIEEELNLRAEDFSFETRSSENTQQLSFTKDNAHKQFLKNTLCKIEFKEETISRHSSLSKLQKQMVLKMKIDFEIESRKFLFEKESFSRKEALFNIYKQQVLRKSKANDDQKVELDKYYNSIDALYKKNENLSLELKNLQKVYEMKPKFYKIQDLETIVNAKEEKIVILKDSFAKKSTVLKNLKNTNYELEQLLERKLKSIQMKNELIIILNEIEAEIIDNDMKNKHNLIHKQEKVKMLISQALDKEQEINFLEKKIISHN</sequence>
<organism evidence="2 3">
    <name type="scientific">Stentor coeruleus</name>
    <dbReference type="NCBI Taxonomy" id="5963"/>
    <lineage>
        <taxon>Eukaryota</taxon>
        <taxon>Sar</taxon>
        <taxon>Alveolata</taxon>
        <taxon>Ciliophora</taxon>
        <taxon>Postciliodesmatophora</taxon>
        <taxon>Heterotrichea</taxon>
        <taxon>Heterotrichida</taxon>
        <taxon>Stentoridae</taxon>
        <taxon>Stentor</taxon>
    </lineage>
</organism>
<gene>
    <name evidence="2" type="ORF">SteCoe_31333</name>
</gene>
<feature type="coiled-coil region" evidence="1">
    <location>
        <begin position="249"/>
        <end position="334"/>
    </location>
</feature>
<dbReference type="Proteomes" id="UP000187209">
    <property type="component" value="Unassembled WGS sequence"/>
</dbReference>
<keyword evidence="1" id="KW-0175">Coiled coil</keyword>
<name>A0A1R2B1I4_9CILI</name>
<proteinExistence type="predicted"/>